<protein>
    <submittedName>
        <fullName evidence="2">Uncharacterized protein</fullName>
    </submittedName>
</protein>
<feature type="compositionally biased region" description="Basic and acidic residues" evidence="1">
    <location>
        <begin position="64"/>
        <end position="75"/>
    </location>
</feature>
<sequence>MGQAAKHIIHYYRLSHGGAANAKDTRHAGNKGEQYLAVGLQQGLQIADQGFKSSGFRNEINKRIKEHKHDKEPDHAAGAFHHRFK</sequence>
<organism evidence="2">
    <name type="scientific">bioreactor metagenome</name>
    <dbReference type="NCBI Taxonomy" id="1076179"/>
    <lineage>
        <taxon>unclassified sequences</taxon>
        <taxon>metagenomes</taxon>
        <taxon>ecological metagenomes</taxon>
    </lineage>
</organism>
<proteinExistence type="predicted"/>
<comment type="caution">
    <text evidence="2">The sequence shown here is derived from an EMBL/GenBank/DDBJ whole genome shotgun (WGS) entry which is preliminary data.</text>
</comment>
<reference evidence="2" key="1">
    <citation type="submission" date="2019-08" db="EMBL/GenBank/DDBJ databases">
        <authorList>
            <person name="Kucharzyk K."/>
            <person name="Murdoch R.W."/>
            <person name="Higgins S."/>
            <person name="Loffler F."/>
        </authorList>
    </citation>
    <scope>NUCLEOTIDE SEQUENCE</scope>
</reference>
<feature type="region of interest" description="Disordered" evidence="1">
    <location>
        <begin position="64"/>
        <end position="85"/>
    </location>
</feature>
<name>A0A645IYP6_9ZZZZ</name>
<evidence type="ECO:0000313" key="2">
    <source>
        <dbReference type="EMBL" id="MPN56451.1"/>
    </source>
</evidence>
<dbReference type="EMBL" id="VSSQ01126786">
    <property type="protein sequence ID" value="MPN56451.1"/>
    <property type="molecule type" value="Genomic_DNA"/>
</dbReference>
<dbReference type="AlphaFoldDB" id="A0A645IYP6"/>
<accession>A0A645IYP6</accession>
<evidence type="ECO:0000256" key="1">
    <source>
        <dbReference type="SAM" id="MobiDB-lite"/>
    </source>
</evidence>
<gene>
    <name evidence="2" type="ORF">SDC9_204140</name>
</gene>